<name>A0ABW3UJ75_9BACL</name>
<gene>
    <name evidence="1" type="ORF">ACFQ4B_05910</name>
</gene>
<dbReference type="RefSeq" id="WP_345594867.1">
    <property type="nucleotide sequence ID" value="NZ_BAABJG010000055.1"/>
</dbReference>
<organism evidence="1 2">
    <name type="scientific">Paenibacillus vulneris</name>
    <dbReference type="NCBI Taxonomy" id="1133364"/>
    <lineage>
        <taxon>Bacteria</taxon>
        <taxon>Bacillati</taxon>
        <taxon>Bacillota</taxon>
        <taxon>Bacilli</taxon>
        <taxon>Bacillales</taxon>
        <taxon>Paenibacillaceae</taxon>
        <taxon>Paenibacillus</taxon>
    </lineage>
</organism>
<comment type="caution">
    <text evidence="1">The sequence shown here is derived from an EMBL/GenBank/DDBJ whole genome shotgun (WGS) entry which is preliminary data.</text>
</comment>
<evidence type="ECO:0000313" key="2">
    <source>
        <dbReference type="Proteomes" id="UP001597180"/>
    </source>
</evidence>
<proteinExistence type="predicted"/>
<reference evidence="2" key="1">
    <citation type="journal article" date="2019" name="Int. J. Syst. Evol. Microbiol.">
        <title>The Global Catalogue of Microorganisms (GCM) 10K type strain sequencing project: providing services to taxonomists for standard genome sequencing and annotation.</title>
        <authorList>
            <consortium name="The Broad Institute Genomics Platform"/>
            <consortium name="The Broad Institute Genome Sequencing Center for Infectious Disease"/>
            <person name="Wu L."/>
            <person name="Ma J."/>
        </authorList>
    </citation>
    <scope>NUCLEOTIDE SEQUENCE [LARGE SCALE GENOMIC DNA]</scope>
    <source>
        <strain evidence="2">CCUG 53270</strain>
    </source>
</reference>
<evidence type="ECO:0000313" key="1">
    <source>
        <dbReference type="EMBL" id="MFD1219645.1"/>
    </source>
</evidence>
<accession>A0ABW3UJ75</accession>
<sequence length="138" mass="17056">MIHIRCEDTRGNYERFVIPDVNTIDELKEYADKNLPIKCFRMGSRHKSAIYIEEEFETVYLYLNQYAFYKQIHPYIMRKDEFERLTVTQCTTCALESRDYGWYCSFKNSESDCSNYEKKIYWSLWEWIRNKLQRRYEN</sequence>
<dbReference type="EMBL" id="JBHTLU010000012">
    <property type="protein sequence ID" value="MFD1219645.1"/>
    <property type="molecule type" value="Genomic_DNA"/>
</dbReference>
<keyword evidence="2" id="KW-1185">Reference proteome</keyword>
<protein>
    <submittedName>
        <fullName evidence="1">Uncharacterized protein</fullName>
    </submittedName>
</protein>
<dbReference type="Proteomes" id="UP001597180">
    <property type="component" value="Unassembled WGS sequence"/>
</dbReference>